<comment type="caution">
    <text evidence="2">The sequence shown here is derived from an EMBL/GenBank/DDBJ whole genome shotgun (WGS) entry which is preliminary data.</text>
</comment>
<feature type="region of interest" description="Disordered" evidence="1">
    <location>
        <begin position="45"/>
        <end position="65"/>
    </location>
</feature>
<evidence type="ECO:0000256" key="1">
    <source>
        <dbReference type="SAM" id="MobiDB-lite"/>
    </source>
</evidence>
<proteinExistence type="predicted"/>
<sequence>MCLGDVLDLNPRRLGQFPGARANRIAQRLGKARIVENPNAAGIKKRRHALRIARSRQRARTTIRS</sequence>
<dbReference type="HOGENOM" id="CLU_2845364_0_0_6"/>
<name>A4BQD4_9GAMM</name>
<accession>A4BQD4</accession>
<keyword evidence="3" id="KW-1185">Reference proteome</keyword>
<dbReference type="AlphaFoldDB" id="A4BQD4"/>
<protein>
    <submittedName>
        <fullName evidence="2">Uncharacterized protein</fullName>
    </submittedName>
</protein>
<organism evidence="2 3">
    <name type="scientific">Nitrococcus mobilis Nb-231</name>
    <dbReference type="NCBI Taxonomy" id="314278"/>
    <lineage>
        <taxon>Bacteria</taxon>
        <taxon>Pseudomonadati</taxon>
        <taxon>Pseudomonadota</taxon>
        <taxon>Gammaproteobacteria</taxon>
        <taxon>Chromatiales</taxon>
        <taxon>Ectothiorhodospiraceae</taxon>
        <taxon>Nitrococcus</taxon>
    </lineage>
</organism>
<gene>
    <name evidence="2" type="ORF">NB231_05250</name>
</gene>
<dbReference type="STRING" id="314278.NB231_05250"/>
<reference evidence="2 3" key="1">
    <citation type="submission" date="2006-02" db="EMBL/GenBank/DDBJ databases">
        <authorList>
            <person name="Waterbury J."/>
            <person name="Ferriera S."/>
            <person name="Johnson J."/>
            <person name="Kravitz S."/>
            <person name="Halpern A."/>
            <person name="Remington K."/>
            <person name="Beeson K."/>
            <person name="Tran B."/>
            <person name="Rogers Y.-H."/>
            <person name="Friedman R."/>
            <person name="Venter J.C."/>
        </authorList>
    </citation>
    <scope>NUCLEOTIDE SEQUENCE [LARGE SCALE GENOMIC DNA]</scope>
    <source>
        <strain evidence="2 3">Nb-231</strain>
    </source>
</reference>
<dbReference type="EMBL" id="AAOF01000004">
    <property type="protein sequence ID" value="EAR22289.1"/>
    <property type="molecule type" value="Genomic_DNA"/>
</dbReference>
<dbReference type="Proteomes" id="UP000003374">
    <property type="component" value="Unassembled WGS sequence"/>
</dbReference>
<evidence type="ECO:0000313" key="2">
    <source>
        <dbReference type="EMBL" id="EAR22289.1"/>
    </source>
</evidence>
<evidence type="ECO:0000313" key="3">
    <source>
        <dbReference type="Proteomes" id="UP000003374"/>
    </source>
</evidence>